<evidence type="ECO:0000313" key="3">
    <source>
        <dbReference type="Proteomes" id="UP000828390"/>
    </source>
</evidence>
<dbReference type="AlphaFoldDB" id="A0A9D4I302"/>
<dbReference type="EMBL" id="JAIWYP010000010">
    <property type="protein sequence ID" value="KAH3748361.1"/>
    <property type="molecule type" value="Genomic_DNA"/>
</dbReference>
<sequence length="68" mass="7622">MEENLRKMSRANLVDTDEHNEEEMRGGLMQMLRIKQVLGESLQNALVNIMTGTITTMSANVDITIDIG</sequence>
<name>A0A9D4I302_DREPO</name>
<protein>
    <submittedName>
        <fullName evidence="2">Uncharacterized protein</fullName>
    </submittedName>
</protein>
<evidence type="ECO:0000313" key="2">
    <source>
        <dbReference type="EMBL" id="KAH3748361.1"/>
    </source>
</evidence>
<dbReference type="Proteomes" id="UP000828390">
    <property type="component" value="Unassembled WGS sequence"/>
</dbReference>
<comment type="caution">
    <text evidence="2">The sequence shown here is derived from an EMBL/GenBank/DDBJ whole genome shotgun (WGS) entry which is preliminary data.</text>
</comment>
<proteinExistence type="predicted"/>
<reference evidence="2" key="1">
    <citation type="journal article" date="2019" name="bioRxiv">
        <title>The Genome of the Zebra Mussel, Dreissena polymorpha: A Resource for Invasive Species Research.</title>
        <authorList>
            <person name="McCartney M.A."/>
            <person name="Auch B."/>
            <person name="Kono T."/>
            <person name="Mallez S."/>
            <person name="Zhang Y."/>
            <person name="Obille A."/>
            <person name="Becker A."/>
            <person name="Abrahante J.E."/>
            <person name="Garbe J."/>
            <person name="Badalamenti J.P."/>
            <person name="Herman A."/>
            <person name="Mangelson H."/>
            <person name="Liachko I."/>
            <person name="Sullivan S."/>
            <person name="Sone E.D."/>
            <person name="Koren S."/>
            <person name="Silverstein K.A.T."/>
            <person name="Beckman K.B."/>
            <person name="Gohl D.M."/>
        </authorList>
    </citation>
    <scope>NUCLEOTIDE SEQUENCE</scope>
    <source>
        <strain evidence="2">Duluth1</strain>
        <tissue evidence="2">Whole animal</tissue>
    </source>
</reference>
<accession>A0A9D4I302</accession>
<gene>
    <name evidence="2" type="ORF">DPMN_182805</name>
</gene>
<keyword evidence="3" id="KW-1185">Reference proteome</keyword>
<evidence type="ECO:0000256" key="1">
    <source>
        <dbReference type="SAM" id="MobiDB-lite"/>
    </source>
</evidence>
<feature type="region of interest" description="Disordered" evidence="1">
    <location>
        <begin position="1"/>
        <end position="24"/>
    </location>
</feature>
<organism evidence="2 3">
    <name type="scientific">Dreissena polymorpha</name>
    <name type="common">Zebra mussel</name>
    <name type="synonym">Mytilus polymorpha</name>
    <dbReference type="NCBI Taxonomy" id="45954"/>
    <lineage>
        <taxon>Eukaryota</taxon>
        <taxon>Metazoa</taxon>
        <taxon>Spiralia</taxon>
        <taxon>Lophotrochozoa</taxon>
        <taxon>Mollusca</taxon>
        <taxon>Bivalvia</taxon>
        <taxon>Autobranchia</taxon>
        <taxon>Heteroconchia</taxon>
        <taxon>Euheterodonta</taxon>
        <taxon>Imparidentia</taxon>
        <taxon>Neoheterodontei</taxon>
        <taxon>Myida</taxon>
        <taxon>Dreissenoidea</taxon>
        <taxon>Dreissenidae</taxon>
        <taxon>Dreissena</taxon>
    </lineage>
</organism>
<reference evidence="2" key="2">
    <citation type="submission" date="2020-11" db="EMBL/GenBank/DDBJ databases">
        <authorList>
            <person name="McCartney M.A."/>
            <person name="Auch B."/>
            <person name="Kono T."/>
            <person name="Mallez S."/>
            <person name="Becker A."/>
            <person name="Gohl D.M."/>
            <person name="Silverstein K.A.T."/>
            <person name="Koren S."/>
            <person name="Bechman K.B."/>
            <person name="Herman A."/>
            <person name="Abrahante J.E."/>
            <person name="Garbe J."/>
        </authorList>
    </citation>
    <scope>NUCLEOTIDE SEQUENCE</scope>
    <source>
        <strain evidence="2">Duluth1</strain>
        <tissue evidence="2">Whole animal</tissue>
    </source>
</reference>